<dbReference type="EMBL" id="WJKJ01000213">
    <property type="protein sequence ID" value="MBD3364828.1"/>
    <property type="molecule type" value="Genomic_DNA"/>
</dbReference>
<reference evidence="1" key="1">
    <citation type="submission" date="2019-11" db="EMBL/GenBank/DDBJ databases">
        <title>Microbial mats filling the niche in hypersaline microbial mats.</title>
        <authorList>
            <person name="Wong H.L."/>
            <person name="Macleod F.I."/>
            <person name="White R.A. III"/>
            <person name="Burns B.P."/>
        </authorList>
    </citation>
    <scope>NUCLEOTIDE SEQUENCE</scope>
    <source>
        <strain evidence="1">Bin_327</strain>
    </source>
</reference>
<comment type="caution">
    <text evidence="1">The sequence shown here is derived from an EMBL/GenBank/DDBJ whole genome shotgun (WGS) entry which is preliminary data.</text>
</comment>
<organism evidence="1 2">
    <name type="scientific">candidate division WOR-3 bacterium</name>
    <dbReference type="NCBI Taxonomy" id="2052148"/>
    <lineage>
        <taxon>Bacteria</taxon>
        <taxon>Bacteria division WOR-3</taxon>
    </lineage>
</organism>
<dbReference type="Proteomes" id="UP000630660">
    <property type="component" value="Unassembled WGS sequence"/>
</dbReference>
<dbReference type="Gene3D" id="3.30.420.280">
    <property type="match status" value="1"/>
</dbReference>
<dbReference type="AlphaFoldDB" id="A0A9D5QCM1"/>
<protein>
    <recommendedName>
        <fullName evidence="3">Terminase large subunit gp17-like C-terminal domain-containing protein</fullName>
    </recommendedName>
</protein>
<dbReference type="InterPro" id="IPR027417">
    <property type="entry name" value="P-loop_NTPase"/>
</dbReference>
<dbReference type="Gene3D" id="3.40.50.300">
    <property type="entry name" value="P-loop containing nucleotide triphosphate hydrolases"/>
    <property type="match status" value="1"/>
</dbReference>
<gene>
    <name evidence="1" type="ORF">GF359_06395</name>
</gene>
<accession>A0A9D5QCM1</accession>
<sequence length="489" mass="55212">MATEDRTLLGRFLERLRERAPLLARYRNDPALFFSERGVRFFDEFERLFTDLYSLNVDKTVLLAPRGGGKTFGAALLATAFFLFRDFDVGIVAGSETQALTLFSYISEWLELKEIEGAVERLRRSDLVGVQGNRIVARTASARSIRGLHLGRGKRGALLIIDEEAEADEAVVRAARYTVRTANPPVILRSSTYHKLTGSFAELVEDHRGQGYELYRWDSFDIASGCRYECEKCPVPEFRESYCKGKAKRAEGWIDIDQIAGEWEDSSREAFEVEVMGMRPSSSGCVITPEAIDRAIVKKEAIHEVDFGRTVCYGCSGCYGGVDWGFAGMTAVVVLGVEGDTVNVLYTEAFHRLGVDAIVERLKELRERFGLREVYADSSHPFENSRLRDEGFAVWGTSSGTLGVPFVSFKEEGVAILSYLFEKDRIEIPEKHTTLIRQLRTWRRDQHGHIVKRNDHFPDALIAAMMKMKIMGVGGGRKPRLYTSSRRFF</sequence>
<evidence type="ECO:0008006" key="3">
    <source>
        <dbReference type="Google" id="ProtNLM"/>
    </source>
</evidence>
<name>A0A9D5QCM1_UNCW3</name>
<evidence type="ECO:0000313" key="1">
    <source>
        <dbReference type="EMBL" id="MBD3364828.1"/>
    </source>
</evidence>
<proteinExistence type="predicted"/>
<evidence type="ECO:0000313" key="2">
    <source>
        <dbReference type="Proteomes" id="UP000630660"/>
    </source>
</evidence>